<evidence type="ECO:0000313" key="10">
    <source>
        <dbReference type="EMBL" id="OHA55660.1"/>
    </source>
</evidence>
<dbReference type="AlphaFoldDB" id="A0A1G2Q529"/>
<dbReference type="InterPro" id="IPR025857">
    <property type="entry name" value="MacB_PCD"/>
</dbReference>
<evidence type="ECO:0000256" key="5">
    <source>
        <dbReference type="ARBA" id="ARBA00023136"/>
    </source>
</evidence>
<keyword evidence="2" id="KW-1003">Cell membrane</keyword>
<feature type="transmembrane region" description="Helical" evidence="7">
    <location>
        <begin position="379"/>
        <end position="401"/>
    </location>
</feature>
<evidence type="ECO:0000256" key="4">
    <source>
        <dbReference type="ARBA" id="ARBA00022989"/>
    </source>
</evidence>
<evidence type="ECO:0000256" key="2">
    <source>
        <dbReference type="ARBA" id="ARBA00022475"/>
    </source>
</evidence>
<evidence type="ECO:0000259" key="8">
    <source>
        <dbReference type="Pfam" id="PF02687"/>
    </source>
</evidence>
<gene>
    <name evidence="10" type="ORF">A2226_02980</name>
</gene>
<evidence type="ECO:0000256" key="3">
    <source>
        <dbReference type="ARBA" id="ARBA00022692"/>
    </source>
</evidence>
<organism evidence="10 11">
    <name type="scientific">Candidatus Veblenbacteria bacterium RIFOXYA2_FULL_43_9</name>
    <dbReference type="NCBI Taxonomy" id="1802425"/>
    <lineage>
        <taxon>Bacteria</taxon>
        <taxon>Candidatus Vebleniibacteriota</taxon>
    </lineage>
</organism>
<reference evidence="10 11" key="1">
    <citation type="journal article" date="2016" name="Nat. Commun.">
        <title>Thousands of microbial genomes shed light on interconnected biogeochemical processes in an aquifer system.</title>
        <authorList>
            <person name="Anantharaman K."/>
            <person name="Brown C.T."/>
            <person name="Hug L.A."/>
            <person name="Sharon I."/>
            <person name="Castelle C.J."/>
            <person name="Probst A.J."/>
            <person name="Thomas B.C."/>
            <person name="Singh A."/>
            <person name="Wilkins M.J."/>
            <person name="Karaoz U."/>
            <person name="Brodie E.L."/>
            <person name="Williams K.H."/>
            <person name="Hubbard S.S."/>
            <person name="Banfield J.F."/>
        </authorList>
    </citation>
    <scope>NUCLEOTIDE SEQUENCE [LARGE SCALE GENOMIC DNA]</scope>
</reference>
<evidence type="ECO:0000256" key="1">
    <source>
        <dbReference type="ARBA" id="ARBA00004651"/>
    </source>
</evidence>
<evidence type="ECO:0008006" key="12">
    <source>
        <dbReference type="Google" id="ProtNLM"/>
    </source>
</evidence>
<keyword evidence="3 7" id="KW-0812">Transmembrane</keyword>
<feature type="transmembrane region" description="Helical" evidence="7">
    <location>
        <begin position="21"/>
        <end position="42"/>
    </location>
</feature>
<feature type="transmembrane region" description="Helical" evidence="7">
    <location>
        <begin position="287"/>
        <end position="315"/>
    </location>
</feature>
<comment type="caution">
    <text evidence="10">The sequence shown here is derived from an EMBL/GenBank/DDBJ whole genome shotgun (WGS) entry which is preliminary data.</text>
</comment>
<feature type="transmembrane region" description="Helical" evidence="7">
    <location>
        <begin position="342"/>
        <end position="367"/>
    </location>
</feature>
<dbReference type="PANTHER" id="PTHR30572">
    <property type="entry name" value="MEMBRANE COMPONENT OF TRANSPORTER-RELATED"/>
    <property type="match status" value="1"/>
</dbReference>
<keyword evidence="5 7" id="KW-0472">Membrane</keyword>
<dbReference type="InterPro" id="IPR050250">
    <property type="entry name" value="Macrolide_Exporter_MacB"/>
</dbReference>
<comment type="similarity">
    <text evidence="6">Belongs to the ABC-4 integral membrane protein family.</text>
</comment>
<dbReference type="Proteomes" id="UP000178936">
    <property type="component" value="Unassembled WGS sequence"/>
</dbReference>
<name>A0A1G2Q529_9BACT</name>
<feature type="domain" description="MacB-like periplasmic core" evidence="9">
    <location>
        <begin position="21"/>
        <end position="250"/>
    </location>
</feature>
<evidence type="ECO:0000256" key="7">
    <source>
        <dbReference type="SAM" id="Phobius"/>
    </source>
</evidence>
<comment type="subcellular location">
    <subcellularLocation>
        <location evidence="1">Cell membrane</location>
        <topology evidence="1">Multi-pass membrane protein</topology>
    </subcellularLocation>
</comment>
<dbReference type="GO" id="GO:0005886">
    <property type="term" value="C:plasma membrane"/>
    <property type="evidence" value="ECO:0007669"/>
    <property type="project" value="UniProtKB-SubCell"/>
</dbReference>
<dbReference type="PANTHER" id="PTHR30572:SF4">
    <property type="entry name" value="ABC TRANSPORTER PERMEASE YTRF"/>
    <property type="match status" value="1"/>
</dbReference>
<dbReference type="InterPro" id="IPR003838">
    <property type="entry name" value="ABC3_permease_C"/>
</dbReference>
<proteinExistence type="inferred from homology"/>
<dbReference type="EMBL" id="MHTB01000008">
    <property type="protein sequence ID" value="OHA55660.1"/>
    <property type="molecule type" value="Genomic_DNA"/>
</dbReference>
<feature type="domain" description="ABC3 transporter permease C-terminal" evidence="8">
    <location>
        <begin position="293"/>
        <end position="410"/>
    </location>
</feature>
<evidence type="ECO:0000259" key="9">
    <source>
        <dbReference type="Pfam" id="PF12704"/>
    </source>
</evidence>
<protein>
    <recommendedName>
        <fullName evidence="12">Multidrug ABC transporter substrate-binding protein</fullName>
    </recommendedName>
</protein>
<dbReference type="GO" id="GO:0022857">
    <property type="term" value="F:transmembrane transporter activity"/>
    <property type="evidence" value="ECO:0007669"/>
    <property type="project" value="TreeGrafter"/>
</dbReference>
<evidence type="ECO:0000256" key="6">
    <source>
        <dbReference type="ARBA" id="ARBA00038076"/>
    </source>
</evidence>
<dbReference type="Pfam" id="PF02687">
    <property type="entry name" value="FtsX"/>
    <property type="match status" value="1"/>
</dbReference>
<keyword evidence="4 7" id="KW-1133">Transmembrane helix</keyword>
<accession>A0A1G2Q529</accession>
<sequence>MNSKQYISLAFTSFRRNLLRTLLTGLGIVISIASVIIVISSAQGVKGFLIGSFEQFGSNLIQTETRVPNTGSINSGQSQEAMALGTVVTTLTVDDMEAVRRLPNIKTTYAAQIGQAVATSEYDKKTVMIYGVSGTFLDIDTGKIDRGRFFTEEEDASLARVAVLGSNVAQDLYGDQNPVGQTIKIKNRNFTIIGTFSPRGAILFFNYDDIVFMPVQTLQKQVLGINHVSAITSSYIDKSKVKTTAADIEELLRDRHNIDRANPDKDDFIVQTMDDVASTLDTIIGGFTILLVALAAISLVVGGVGIMNIMFVSVLERTFEIGLRKAVGATRKQVLRQFLSEAVMVTLFGGIIGIIIGVSVSYLISFIADILGFAWKFVIPAYSVVLAVGFSVACGLIFGLYPARRAAELDPIEALRHE</sequence>
<evidence type="ECO:0000313" key="11">
    <source>
        <dbReference type="Proteomes" id="UP000178936"/>
    </source>
</evidence>
<dbReference type="Pfam" id="PF12704">
    <property type="entry name" value="MacB_PCD"/>
    <property type="match status" value="1"/>
</dbReference>